<dbReference type="Gene3D" id="3.90.1170.50">
    <property type="entry name" value="Aldehyde oxidase/xanthine dehydrogenase, a/b hammerhead"/>
    <property type="match status" value="1"/>
</dbReference>
<protein>
    <submittedName>
        <fullName evidence="4">Xanthine dehydrogenase family protein molybdopterin-binding subunit</fullName>
    </submittedName>
</protein>
<dbReference type="SUPFAM" id="SSF56003">
    <property type="entry name" value="Molybdenum cofactor-binding domain"/>
    <property type="match status" value="1"/>
</dbReference>
<keyword evidence="1" id="KW-0500">Molybdenum</keyword>
<dbReference type="PANTHER" id="PTHR11908:SF132">
    <property type="entry name" value="ALDEHYDE OXIDASE 1-RELATED"/>
    <property type="match status" value="1"/>
</dbReference>
<dbReference type="Pfam" id="PF20256">
    <property type="entry name" value="MoCoBD_2"/>
    <property type="match status" value="2"/>
</dbReference>
<dbReference type="InterPro" id="IPR016208">
    <property type="entry name" value="Ald_Oxase/xanthine_DH-like"/>
</dbReference>
<evidence type="ECO:0000313" key="4">
    <source>
        <dbReference type="EMBL" id="MFC6882613.1"/>
    </source>
</evidence>
<dbReference type="PANTHER" id="PTHR11908">
    <property type="entry name" value="XANTHINE DEHYDROGENASE"/>
    <property type="match status" value="1"/>
</dbReference>
<dbReference type="InterPro" id="IPR046867">
    <property type="entry name" value="AldOxase/xan_DH_MoCoBD2"/>
</dbReference>
<dbReference type="InterPro" id="IPR036856">
    <property type="entry name" value="Ald_Oxase/Xan_DH_a/b_sf"/>
</dbReference>
<dbReference type="Gene3D" id="3.30.365.10">
    <property type="entry name" value="Aldehyde oxidase/xanthine dehydrogenase, molybdopterin binding domain"/>
    <property type="match status" value="5"/>
</dbReference>
<evidence type="ECO:0000256" key="1">
    <source>
        <dbReference type="ARBA" id="ARBA00022505"/>
    </source>
</evidence>
<accession>A0ABW2CNE0</accession>
<proteinExistence type="predicted"/>
<dbReference type="Pfam" id="PF01315">
    <property type="entry name" value="Ald_Xan_dh_C"/>
    <property type="match status" value="1"/>
</dbReference>
<dbReference type="InterPro" id="IPR037165">
    <property type="entry name" value="AldOxase/xan_DH_Mopterin-bd_sf"/>
</dbReference>
<keyword evidence="5" id="KW-1185">Reference proteome</keyword>
<feature type="domain" description="Aldehyde oxidase/xanthine dehydrogenase a/b hammerhead" evidence="3">
    <location>
        <begin position="14"/>
        <end position="118"/>
    </location>
</feature>
<dbReference type="InterPro" id="IPR008274">
    <property type="entry name" value="AldOxase/xan_DH_MoCoBD1"/>
</dbReference>
<gene>
    <name evidence="4" type="ORF">ACFQKB_22850</name>
</gene>
<dbReference type="InterPro" id="IPR000674">
    <property type="entry name" value="Ald_Oxase/Xan_DH_a/b"/>
</dbReference>
<organism evidence="4 5">
    <name type="scientific">Actinomadura yumaensis</name>
    <dbReference type="NCBI Taxonomy" id="111807"/>
    <lineage>
        <taxon>Bacteria</taxon>
        <taxon>Bacillati</taxon>
        <taxon>Actinomycetota</taxon>
        <taxon>Actinomycetes</taxon>
        <taxon>Streptosporangiales</taxon>
        <taxon>Thermomonosporaceae</taxon>
        <taxon>Actinomadura</taxon>
    </lineage>
</organism>
<evidence type="ECO:0000259" key="3">
    <source>
        <dbReference type="SMART" id="SM01008"/>
    </source>
</evidence>
<dbReference type="SMART" id="SM01008">
    <property type="entry name" value="Ald_Xan_dh_C"/>
    <property type="match status" value="1"/>
</dbReference>
<keyword evidence="2" id="KW-0560">Oxidoreductase</keyword>
<dbReference type="SUPFAM" id="SSF54665">
    <property type="entry name" value="CO dehydrogenase molybdoprotein N-domain-like"/>
    <property type="match status" value="1"/>
</dbReference>
<dbReference type="RefSeq" id="WP_309239778.1">
    <property type="nucleotide sequence ID" value="NZ_JBHSXE010000001.1"/>
</dbReference>
<dbReference type="EMBL" id="JBHSXS010000014">
    <property type="protein sequence ID" value="MFC6882613.1"/>
    <property type="molecule type" value="Genomic_DNA"/>
</dbReference>
<comment type="caution">
    <text evidence="4">The sequence shown here is derived from an EMBL/GenBank/DDBJ whole genome shotgun (WGS) entry which is preliminary data.</text>
</comment>
<name>A0ABW2CNE0_9ACTN</name>
<sequence length="686" mass="73314">MRALERVEGRDKVTGRARYAYEYPVEGAVYASAVQATVGRGTIAAVDAEAALAIPGVLAVVSCENAPRLRQAADAELAVFQSREVSYRGQLVAAVVAETLDTARDAARFVRIEYAPAAEGPDVRLHPGHPGIYKPDKVNPTFPADSVKGDPEEALPASAVQVEATYTTPAEHNNAMEPHATLAVWEEDGGLTLYDSNQGSSTVRDTLAEIFGLEPERVRVVSPHVGGGFGSKGTPRPNVVLAAMAAGVVGRPVKFAFTRQQMFSATGYRPPSIQRVRLGADGTGRLTTVVHEALSQTSMIREFVEQTATPTRMMYQAPNRRTAHRVTRLNVPTPSWMRAPGETPGMYALESAMDELAYAAGIDPVELRIRNEPETDPESGLPFSSRNLVACLREGAERFGWGDRDPRPAVRREGRKLYGTGVASSTYPAYRSPNQAYVRADADGRFTVRIAAADIGTGARTTLTLIAAETLKVEPERVAVELGDSSLPRASLAGGSSGTAGWGSAVVRACEALLPKLDAGLPAEATADTTDEVKAQEKYARHAYGAQFAEVEVDVDTGEVRVPRMLGVFAAGRIINPTTARSQFIGGMTMGLGMALMEQTVMDEEFGDYLNHDLAQYHVPACADVRDIEAFWVDERDAHLNPMGSKGIGEIGIVGAAAAVANAVHHATGLRVRDLPITPAKILTGM</sequence>
<evidence type="ECO:0000256" key="2">
    <source>
        <dbReference type="ARBA" id="ARBA00023002"/>
    </source>
</evidence>
<evidence type="ECO:0000313" key="5">
    <source>
        <dbReference type="Proteomes" id="UP001596380"/>
    </source>
</evidence>
<dbReference type="Pfam" id="PF02738">
    <property type="entry name" value="MoCoBD_1"/>
    <property type="match status" value="1"/>
</dbReference>
<reference evidence="5" key="1">
    <citation type="journal article" date="2019" name="Int. J. Syst. Evol. Microbiol.">
        <title>The Global Catalogue of Microorganisms (GCM) 10K type strain sequencing project: providing services to taxonomists for standard genome sequencing and annotation.</title>
        <authorList>
            <consortium name="The Broad Institute Genomics Platform"/>
            <consortium name="The Broad Institute Genome Sequencing Center for Infectious Disease"/>
            <person name="Wu L."/>
            <person name="Ma J."/>
        </authorList>
    </citation>
    <scope>NUCLEOTIDE SEQUENCE [LARGE SCALE GENOMIC DNA]</scope>
    <source>
        <strain evidence="5">JCM 3369</strain>
    </source>
</reference>
<dbReference type="Proteomes" id="UP001596380">
    <property type="component" value="Unassembled WGS sequence"/>
</dbReference>